<name>A0A5N4APK0_PHOPY</name>
<keyword evidence="9" id="KW-1185">Reference proteome</keyword>
<dbReference type="PROSITE" id="PS00523">
    <property type="entry name" value="SULFATASE_1"/>
    <property type="match status" value="1"/>
</dbReference>
<keyword evidence="3" id="KW-0479">Metal-binding</keyword>
<evidence type="ECO:0000256" key="5">
    <source>
        <dbReference type="ARBA" id="ARBA00022837"/>
    </source>
</evidence>
<dbReference type="GO" id="GO:0046872">
    <property type="term" value="F:metal ion binding"/>
    <property type="evidence" value="ECO:0007669"/>
    <property type="project" value="UniProtKB-KW"/>
</dbReference>
<accession>A0A5N4APK0</accession>
<comment type="cofactor">
    <cofactor evidence="1">
        <name>Ca(2+)</name>
        <dbReference type="ChEBI" id="CHEBI:29108"/>
    </cofactor>
</comment>
<dbReference type="SUPFAM" id="SSF53649">
    <property type="entry name" value="Alkaline phosphatase-like"/>
    <property type="match status" value="1"/>
</dbReference>
<sequence>MAVTLISLQFRDFLTFFVFWGVLVSAKYQPNIVLIVADDLGWNDVGFHGSDQIPTPNIDALAYNGIVLNRFYVQSTCTPSRSALLTGQYPIRYGFQGWPLRNGENRYLPTHLRTLPDHLKGLGYTTSLVGKWHLGFSYWYNTPIYRGFDTHFGYWTGHIDYFNHTSDGGFAMRRNRHVAWETQNNYATQLFTQVSQETIMKHDYAKPLFLMVSHLAVHAADRNQLLEVPDLVETNKTFGYITDYRRRLFAGMLAELDKSVGAICRTLQDRGVFDNTIILFLSDNGAQNTGTRFDNSGSNWPLRGMKATLYEGGVRVPAVLYYGKLKTNATINNQLMHITDLLPTLYAAAGGNTRDLGTIDGVDQWPTISGGSKSPRSSALLDINEVALHSAVISHGGRYKLVNGSVLNPTFGRDGYYGYDTSLTNNPPYDADLVLDSETNRVIDKGLTKKKLFQTRKKVTIACDHGGGESVSREDTLFLFDLENDPCETKNLADKLPNIVADLSAQLLWYWEVLQPQHCQEPDPNSNPIYYNNTWVPWMEQRPT</sequence>
<dbReference type="PANTHER" id="PTHR10342">
    <property type="entry name" value="ARYLSULFATASE"/>
    <property type="match status" value="1"/>
</dbReference>
<keyword evidence="4" id="KW-0378">Hydrolase</keyword>
<evidence type="ECO:0000256" key="1">
    <source>
        <dbReference type="ARBA" id="ARBA00001913"/>
    </source>
</evidence>
<dbReference type="InterPro" id="IPR017850">
    <property type="entry name" value="Alkaline_phosphatase_core_sf"/>
</dbReference>
<reference evidence="8 9" key="1">
    <citation type="journal article" date="2018" name="Elife">
        <title>Firefly genomes illuminate parallel origins of bioluminescence in beetles.</title>
        <authorList>
            <person name="Fallon T.R."/>
            <person name="Lower S.E."/>
            <person name="Chang C.H."/>
            <person name="Bessho-Uehara M."/>
            <person name="Martin G.J."/>
            <person name="Bewick A.J."/>
            <person name="Behringer M."/>
            <person name="Debat H.J."/>
            <person name="Wong I."/>
            <person name="Day J.C."/>
            <person name="Suvorov A."/>
            <person name="Silva C.J."/>
            <person name="Stanger-Hall K.F."/>
            <person name="Hall D.W."/>
            <person name="Schmitz R.J."/>
            <person name="Nelson D.R."/>
            <person name="Lewis S.M."/>
            <person name="Shigenobu S."/>
            <person name="Bybee S.M."/>
            <person name="Larracuente A.M."/>
            <person name="Oba Y."/>
            <person name="Weng J.K."/>
        </authorList>
    </citation>
    <scope>NUCLEOTIDE SEQUENCE [LARGE SCALE GENOMIC DNA]</scope>
    <source>
        <strain evidence="8">1611_PpyrPB1</strain>
        <tissue evidence="8">Whole body</tissue>
    </source>
</reference>
<dbReference type="GO" id="GO:0008484">
    <property type="term" value="F:sulfuric ester hydrolase activity"/>
    <property type="evidence" value="ECO:0007669"/>
    <property type="project" value="InterPro"/>
</dbReference>
<keyword evidence="6" id="KW-0325">Glycoprotein</keyword>
<dbReference type="InterPro" id="IPR047115">
    <property type="entry name" value="ARSB"/>
</dbReference>
<evidence type="ECO:0000256" key="3">
    <source>
        <dbReference type="ARBA" id="ARBA00022723"/>
    </source>
</evidence>
<dbReference type="Gene3D" id="3.30.1120.10">
    <property type="match status" value="1"/>
</dbReference>
<evidence type="ECO:0000259" key="7">
    <source>
        <dbReference type="Pfam" id="PF00884"/>
    </source>
</evidence>
<dbReference type="EMBL" id="VVIM01000005">
    <property type="protein sequence ID" value="KAB0799282.1"/>
    <property type="molecule type" value="Genomic_DNA"/>
</dbReference>
<evidence type="ECO:0000313" key="9">
    <source>
        <dbReference type="Proteomes" id="UP000327044"/>
    </source>
</evidence>
<comment type="similarity">
    <text evidence="2">Belongs to the sulfatase family.</text>
</comment>
<dbReference type="Proteomes" id="UP000327044">
    <property type="component" value="Unassembled WGS sequence"/>
</dbReference>
<gene>
    <name evidence="8" type="ORF">PPYR_07162</name>
</gene>
<evidence type="ECO:0000256" key="2">
    <source>
        <dbReference type="ARBA" id="ARBA00008779"/>
    </source>
</evidence>
<evidence type="ECO:0000313" key="8">
    <source>
        <dbReference type="EMBL" id="KAB0799282.1"/>
    </source>
</evidence>
<dbReference type="PANTHER" id="PTHR10342:SF273">
    <property type="entry name" value="RE14504P"/>
    <property type="match status" value="1"/>
</dbReference>
<proteinExistence type="inferred from homology"/>
<dbReference type="Gene3D" id="3.40.720.10">
    <property type="entry name" value="Alkaline Phosphatase, subunit A"/>
    <property type="match status" value="1"/>
</dbReference>
<dbReference type="InterPro" id="IPR000917">
    <property type="entry name" value="Sulfatase_N"/>
</dbReference>
<organism evidence="8 9">
    <name type="scientific">Photinus pyralis</name>
    <name type="common">Common eastern firefly</name>
    <name type="synonym">Lampyris pyralis</name>
    <dbReference type="NCBI Taxonomy" id="7054"/>
    <lineage>
        <taxon>Eukaryota</taxon>
        <taxon>Metazoa</taxon>
        <taxon>Ecdysozoa</taxon>
        <taxon>Arthropoda</taxon>
        <taxon>Hexapoda</taxon>
        <taxon>Insecta</taxon>
        <taxon>Pterygota</taxon>
        <taxon>Neoptera</taxon>
        <taxon>Endopterygota</taxon>
        <taxon>Coleoptera</taxon>
        <taxon>Polyphaga</taxon>
        <taxon>Elateriformia</taxon>
        <taxon>Elateroidea</taxon>
        <taxon>Lampyridae</taxon>
        <taxon>Lampyrinae</taxon>
        <taxon>Photinus</taxon>
    </lineage>
</organism>
<dbReference type="AlphaFoldDB" id="A0A5N4APK0"/>
<keyword evidence="5" id="KW-0106">Calcium</keyword>
<dbReference type="InParanoid" id="A0A5N4APK0"/>
<dbReference type="Pfam" id="PF00884">
    <property type="entry name" value="Sulfatase"/>
    <property type="match status" value="1"/>
</dbReference>
<feature type="domain" description="Sulfatase N-terminal" evidence="7">
    <location>
        <begin position="30"/>
        <end position="350"/>
    </location>
</feature>
<protein>
    <recommendedName>
        <fullName evidence="7">Sulfatase N-terminal domain-containing protein</fullName>
    </recommendedName>
</protein>
<dbReference type="InterPro" id="IPR024607">
    <property type="entry name" value="Sulfatase_CS"/>
</dbReference>
<dbReference type="CDD" id="cd16029">
    <property type="entry name" value="4-S"/>
    <property type="match status" value="1"/>
</dbReference>
<evidence type="ECO:0000256" key="4">
    <source>
        <dbReference type="ARBA" id="ARBA00022801"/>
    </source>
</evidence>
<comment type="caution">
    <text evidence="8">The sequence shown here is derived from an EMBL/GenBank/DDBJ whole genome shotgun (WGS) entry which is preliminary data.</text>
</comment>
<dbReference type="PROSITE" id="PS00149">
    <property type="entry name" value="SULFATASE_2"/>
    <property type="match status" value="1"/>
</dbReference>
<evidence type="ECO:0000256" key="6">
    <source>
        <dbReference type="ARBA" id="ARBA00023180"/>
    </source>
</evidence>